<dbReference type="AlphaFoldDB" id="A0A4Z2IBY7"/>
<keyword evidence="2" id="KW-1185">Reference proteome</keyword>
<gene>
    <name evidence="1" type="ORF">EYF80_014954</name>
</gene>
<comment type="caution">
    <text evidence="1">The sequence shown here is derived from an EMBL/GenBank/DDBJ whole genome shotgun (WGS) entry which is preliminary data.</text>
</comment>
<organism evidence="1 2">
    <name type="scientific">Liparis tanakae</name>
    <name type="common">Tanaka's snailfish</name>
    <dbReference type="NCBI Taxonomy" id="230148"/>
    <lineage>
        <taxon>Eukaryota</taxon>
        <taxon>Metazoa</taxon>
        <taxon>Chordata</taxon>
        <taxon>Craniata</taxon>
        <taxon>Vertebrata</taxon>
        <taxon>Euteleostomi</taxon>
        <taxon>Actinopterygii</taxon>
        <taxon>Neopterygii</taxon>
        <taxon>Teleostei</taxon>
        <taxon>Neoteleostei</taxon>
        <taxon>Acanthomorphata</taxon>
        <taxon>Eupercaria</taxon>
        <taxon>Perciformes</taxon>
        <taxon>Cottioidei</taxon>
        <taxon>Cottales</taxon>
        <taxon>Liparidae</taxon>
        <taxon>Liparis</taxon>
    </lineage>
</organism>
<reference evidence="1 2" key="1">
    <citation type="submission" date="2019-03" db="EMBL/GenBank/DDBJ databases">
        <title>First draft genome of Liparis tanakae, snailfish: a comprehensive survey of snailfish specific genes.</title>
        <authorList>
            <person name="Kim W."/>
            <person name="Song I."/>
            <person name="Jeong J.-H."/>
            <person name="Kim D."/>
            <person name="Kim S."/>
            <person name="Ryu S."/>
            <person name="Song J.Y."/>
            <person name="Lee S.K."/>
        </authorList>
    </citation>
    <scope>NUCLEOTIDE SEQUENCE [LARGE SCALE GENOMIC DNA]</scope>
    <source>
        <tissue evidence="1">Muscle</tissue>
    </source>
</reference>
<sequence length="103" mass="11663">MPHTTRDEHNSEVLLYPLEIVHTRSCRRMSHINEENGREVAVLPPAYVTANMAYSVAHRPNEEERGNGLAVFVVHLQNPPGARTLVVVKKKSCCNLMMNDKQD</sequence>
<proteinExistence type="predicted"/>
<evidence type="ECO:0000313" key="1">
    <source>
        <dbReference type="EMBL" id="TNN74854.1"/>
    </source>
</evidence>
<name>A0A4Z2IBY7_9TELE</name>
<protein>
    <submittedName>
        <fullName evidence="1">Uncharacterized protein</fullName>
    </submittedName>
</protein>
<evidence type="ECO:0000313" key="2">
    <source>
        <dbReference type="Proteomes" id="UP000314294"/>
    </source>
</evidence>
<accession>A0A4Z2IBY7</accession>
<dbReference type="Proteomes" id="UP000314294">
    <property type="component" value="Unassembled WGS sequence"/>
</dbReference>
<dbReference type="EMBL" id="SRLO01000110">
    <property type="protein sequence ID" value="TNN74854.1"/>
    <property type="molecule type" value="Genomic_DNA"/>
</dbReference>